<evidence type="ECO:0000313" key="2">
    <source>
        <dbReference type="EMBL" id="KAG8226487.1"/>
    </source>
</evidence>
<reference evidence="2" key="1">
    <citation type="submission" date="2013-04" db="EMBL/GenBank/DDBJ databases">
        <authorList>
            <person name="Qu J."/>
            <person name="Murali S.C."/>
            <person name="Bandaranaike D."/>
            <person name="Bellair M."/>
            <person name="Blankenburg K."/>
            <person name="Chao H."/>
            <person name="Dinh H."/>
            <person name="Doddapaneni H."/>
            <person name="Downs B."/>
            <person name="Dugan-Rocha S."/>
            <person name="Elkadiri S."/>
            <person name="Gnanaolivu R.D."/>
            <person name="Hernandez B."/>
            <person name="Javaid M."/>
            <person name="Jayaseelan J.C."/>
            <person name="Lee S."/>
            <person name="Li M."/>
            <person name="Ming W."/>
            <person name="Munidasa M."/>
            <person name="Muniz J."/>
            <person name="Nguyen L."/>
            <person name="Ongeri F."/>
            <person name="Osuji N."/>
            <person name="Pu L.-L."/>
            <person name="Puazo M."/>
            <person name="Qu C."/>
            <person name="Quiroz J."/>
            <person name="Raj R."/>
            <person name="Weissenberger G."/>
            <person name="Xin Y."/>
            <person name="Zou X."/>
            <person name="Han Y."/>
            <person name="Richards S."/>
            <person name="Worley K."/>
            <person name="Muzny D."/>
            <person name="Gibbs R."/>
        </authorList>
    </citation>
    <scope>NUCLEOTIDE SEQUENCE</scope>
    <source>
        <strain evidence="2">Sampled in the wild</strain>
    </source>
</reference>
<dbReference type="GO" id="GO:0005763">
    <property type="term" value="C:mitochondrial small ribosomal subunit"/>
    <property type="evidence" value="ECO:0007669"/>
    <property type="project" value="TreeGrafter"/>
</dbReference>
<reference evidence="2" key="2">
    <citation type="submission" date="2017-10" db="EMBL/GenBank/DDBJ databases">
        <title>Ladona fulva Genome sequencing and assembly.</title>
        <authorList>
            <person name="Murali S."/>
            <person name="Richards S."/>
            <person name="Bandaranaike D."/>
            <person name="Bellair M."/>
            <person name="Blankenburg K."/>
            <person name="Chao H."/>
            <person name="Dinh H."/>
            <person name="Doddapaneni H."/>
            <person name="Dugan-Rocha S."/>
            <person name="Elkadiri S."/>
            <person name="Gnanaolivu R."/>
            <person name="Hernandez B."/>
            <person name="Skinner E."/>
            <person name="Javaid M."/>
            <person name="Lee S."/>
            <person name="Li M."/>
            <person name="Ming W."/>
            <person name="Munidasa M."/>
            <person name="Muniz J."/>
            <person name="Nguyen L."/>
            <person name="Hughes D."/>
            <person name="Osuji N."/>
            <person name="Pu L.-L."/>
            <person name="Puazo M."/>
            <person name="Qu C."/>
            <person name="Quiroz J."/>
            <person name="Raj R."/>
            <person name="Weissenberger G."/>
            <person name="Xin Y."/>
            <person name="Zou X."/>
            <person name="Han Y."/>
            <person name="Worley K."/>
            <person name="Muzny D."/>
            <person name="Gibbs R."/>
        </authorList>
    </citation>
    <scope>NUCLEOTIDE SEQUENCE</scope>
    <source>
        <strain evidence="2">Sampled in the wild</strain>
    </source>
</reference>
<evidence type="ECO:0000256" key="1">
    <source>
        <dbReference type="SAM" id="MobiDB-lite"/>
    </source>
</evidence>
<protein>
    <recommendedName>
        <fullName evidence="4">Mitochondrial ribosomal protein S35</fullName>
    </recommendedName>
</protein>
<keyword evidence="3" id="KW-1185">Reference proteome</keyword>
<dbReference type="PANTHER" id="PTHR13490:SF0">
    <property type="entry name" value="SMALL RIBOSOMAL SUBUNIT PROTEIN MS35"/>
    <property type="match status" value="1"/>
</dbReference>
<sequence>MVIIRASLGRSLFKNCKSAVSSSVQFRQASQTAEQEDETEEFRVLQLIPKKNVQTNRRKQRQMPVPPPRSEKMPVDQHWPSVWPGPRTFHPASVPLPLHQGYPHKKNAPPGKVGNAELMKIPNFLHLTPPAIKQQCEALKIINGVRERLSNRTEFCTEWPKGLETPEQQEAHFPIEVITNTYCHSSPSIRDPLARIVTLKVGYLFDFITHLDIYMYKCCCCNTCFLLNLQKIEPWEKEKGLADMELFIWEGSASEENLGNFLQYREKSCGGDKAKEEDTIKFKDAVTSIFNDGLYPILDILPRNILIN</sequence>
<feature type="region of interest" description="Disordered" evidence="1">
    <location>
        <begin position="50"/>
        <end position="76"/>
    </location>
</feature>
<dbReference type="OrthoDB" id="283424at2759"/>
<dbReference type="EMBL" id="KZ308284">
    <property type="protein sequence ID" value="KAG8226487.1"/>
    <property type="molecule type" value="Genomic_DNA"/>
</dbReference>
<gene>
    <name evidence="2" type="ORF">J437_LFUL007369</name>
</gene>
<comment type="caution">
    <text evidence="2">The sequence shown here is derived from an EMBL/GenBank/DDBJ whole genome shotgun (WGS) entry which is preliminary data.</text>
</comment>
<proteinExistence type="predicted"/>
<evidence type="ECO:0008006" key="4">
    <source>
        <dbReference type="Google" id="ProtNLM"/>
    </source>
</evidence>
<dbReference type="GO" id="GO:0032543">
    <property type="term" value="P:mitochondrial translation"/>
    <property type="evidence" value="ECO:0007669"/>
    <property type="project" value="InterPro"/>
</dbReference>
<evidence type="ECO:0000313" key="3">
    <source>
        <dbReference type="Proteomes" id="UP000792457"/>
    </source>
</evidence>
<organism evidence="2 3">
    <name type="scientific">Ladona fulva</name>
    <name type="common">Scarce chaser dragonfly</name>
    <name type="synonym">Libellula fulva</name>
    <dbReference type="NCBI Taxonomy" id="123851"/>
    <lineage>
        <taxon>Eukaryota</taxon>
        <taxon>Metazoa</taxon>
        <taxon>Ecdysozoa</taxon>
        <taxon>Arthropoda</taxon>
        <taxon>Hexapoda</taxon>
        <taxon>Insecta</taxon>
        <taxon>Pterygota</taxon>
        <taxon>Palaeoptera</taxon>
        <taxon>Odonata</taxon>
        <taxon>Epiprocta</taxon>
        <taxon>Anisoptera</taxon>
        <taxon>Libelluloidea</taxon>
        <taxon>Libellulidae</taxon>
        <taxon>Ladona</taxon>
    </lineage>
</organism>
<dbReference type="PANTHER" id="PTHR13490">
    <property type="entry name" value="MITOCHONDRIAL 28S RIBOSOMAL PROTEIN S28"/>
    <property type="match status" value="1"/>
</dbReference>
<accession>A0A8K0K1D2</accession>
<name>A0A8K0K1D2_LADFU</name>
<dbReference type="Proteomes" id="UP000792457">
    <property type="component" value="Unassembled WGS sequence"/>
</dbReference>
<dbReference type="AlphaFoldDB" id="A0A8K0K1D2"/>
<dbReference type="InterPro" id="IPR039848">
    <property type="entry name" value="Ribosomal_mS35_mt"/>
</dbReference>
<dbReference type="GO" id="GO:0003735">
    <property type="term" value="F:structural constituent of ribosome"/>
    <property type="evidence" value="ECO:0007669"/>
    <property type="project" value="InterPro"/>
</dbReference>